<accession>A0A4W5KHH9</accession>
<dbReference type="Proteomes" id="UP000314982">
    <property type="component" value="Unassembled WGS sequence"/>
</dbReference>
<dbReference type="InterPro" id="IPR013106">
    <property type="entry name" value="Ig_V-set"/>
</dbReference>
<feature type="domain" description="Ig-like" evidence="1">
    <location>
        <begin position="17"/>
        <end position="105"/>
    </location>
</feature>
<evidence type="ECO:0000313" key="3">
    <source>
        <dbReference type="Proteomes" id="UP000314982"/>
    </source>
</evidence>
<dbReference type="PANTHER" id="PTHR23267">
    <property type="entry name" value="IMMUNOGLOBULIN LIGHT CHAIN"/>
    <property type="match status" value="1"/>
</dbReference>
<keyword evidence="3" id="KW-1185">Reference proteome</keyword>
<evidence type="ECO:0000313" key="2">
    <source>
        <dbReference type="Ensembl" id="ENSHHUP00000015727.1"/>
    </source>
</evidence>
<dbReference type="GeneTree" id="ENSGT01030000234589"/>
<proteinExistence type="predicted"/>
<dbReference type="InterPro" id="IPR050150">
    <property type="entry name" value="IgV_Light_Chain"/>
</dbReference>
<name>A0A4W5KHH9_9TELE</name>
<dbReference type="SUPFAM" id="SSF48726">
    <property type="entry name" value="Immunoglobulin"/>
    <property type="match status" value="2"/>
</dbReference>
<dbReference type="InterPro" id="IPR003599">
    <property type="entry name" value="Ig_sub"/>
</dbReference>
<reference evidence="2" key="3">
    <citation type="submission" date="2025-09" db="UniProtKB">
        <authorList>
            <consortium name="Ensembl"/>
        </authorList>
    </citation>
    <scope>IDENTIFICATION</scope>
</reference>
<dbReference type="InterPro" id="IPR007110">
    <property type="entry name" value="Ig-like_dom"/>
</dbReference>
<evidence type="ECO:0000259" key="1">
    <source>
        <dbReference type="PROSITE" id="PS50835"/>
    </source>
</evidence>
<dbReference type="Ensembl" id="ENSHHUT00000016282.1">
    <property type="protein sequence ID" value="ENSHHUP00000015727.1"/>
    <property type="gene ID" value="ENSHHUG00000009529.1"/>
</dbReference>
<dbReference type="InterPro" id="IPR036179">
    <property type="entry name" value="Ig-like_dom_sf"/>
</dbReference>
<dbReference type="SMART" id="SM00409">
    <property type="entry name" value="IG"/>
    <property type="match status" value="1"/>
</dbReference>
<sequence length="181" mass="19543">MLLLQQLMGILLKYQTPLIGAILLSSLIYSPGETVSNSCTASSGISNYIQWYLQKPGKAPKLLVYDATNRQSGIPGRFRGGGSGTQFTLTITGVQEEDAGDYYCQQRTLSLWLTFGGGTKLSVGILPPSSVELQQGKATLLCLANKGFPSDWKLSWKVDGSHTGLMLGWILCGNPSSSWSF</sequence>
<dbReference type="InterPro" id="IPR013783">
    <property type="entry name" value="Ig-like_fold"/>
</dbReference>
<reference evidence="3" key="1">
    <citation type="submission" date="2018-06" db="EMBL/GenBank/DDBJ databases">
        <title>Genome assembly of Danube salmon.</title>
        <authorList>
            <person name="Macqueen D.J."/>
            <person name="Gundappa M.K."/>
        </authorList>
    </citation>
    <scope>NUCLEOTIDE SEQUENCE [LARGE SCALE GENOMIC DNA]</scope>
</reference>
<dbReference type="PROSITE" id="PS50835">
    <property type="entry name" value="IG_LIKE"/>
    <property type="match status" value="1"/>
</dbReference>
<dbReference type="Pfam" id="PF07686">
    <property type="entry name" value="V-set"/>
    <property type="match status" value="1"/>
</dbReference>
<dbReference type="Gene3D" id="2.60.40.10">
    <property type="entry name" value="Immunoglobulins"/>
    <property type="match status" value="2"/>
</dbReference>
<organism evidence="2 3">
    <name type="scientific">Hucho hucho</name>
    <name type="common">huchen</name>
    <dbReference type="NCBI Taxonomy" id="62062"/>
    <lineage>
        <taxon>Eukaryota</taxon>
        <taxon>Metazoa</taxon>
        <taxon>Chordata</taxon>
        <taxon>Craniata</taxon>
        <taxon>Vertebrata</taxon>
        <taxon>Euteleostomi</taxon>
        <taxon>Actinopterygii</taxon>
        <taxon>Neopterygii</taxon>
        <taxon>Teleostei</taxon>
        <taxon>Protacanthopterygii</taxon>
        <taxon>Salmoniformes</taxon>
        <taxon>Salmonidae</taxon>
        <taxon>Salmoninae</taxon>
        <taxon>Hucho</taxon>
    </lineage>
</organism>
<dbReference type="SMART" id="SM00406">
    <property type="entry name" value="IGv"/>
    <property type="match status" value="1"/>
</dbReference>
<protein>
    <recommendedName>
        <fullName evidence="1">Ig-like domain-containing protein</fullName>
    </recommendedName>
</protein>
<reference evidence="2" key="2">
    <citation type="submission" date="2025-08" db="UniProtKB">
        <authorList>
            <consortium name="Ensembl"/>
        </authorList>
    </citation>
    <scope>IDENTIFICATION</scope>
</reference>
<dbReference type="AlphaFoldDB" id="A0A4W5KHH9"/>